<dbReference type="Pfam" id="PF00258">
    <property type="entry name" value="Flavodoxin_1"/>
    <property type="match status" value="1"/>
</dbReference>
<dbReference type="RefSeq" id="WP_368802459.1">
    <property type="nucleotide sequence ID" value="NZ_JAZHFV010000002.1"/>
</dbReference>
<evidence type="ECO:0000256" key="1">
    <source>
        <dbReference type="ARBA" id="ARBA00001917"/>
    </source>
</evidence>
<keyword evidence="3" id="KW-0288">FMN</keyword>
<dbReference type="InterPro" id="IPR008254">
    <property type="entry name" value="Flavodoxin/NO_synth"/>
</dbReference>
<keyword evidence="4" id="KW-0249">Electron transport</keyword>
<organism evidence="6 7">
    <name type="scientific">Neoaquamicrobium sediminum</name>
    <dbReference type="NCBI Taxonomy" id="1849104"/>
    <lineage>
        <taxon>Bacteria</taxon>
        <taxon>Pseudomonadati</taxon>
        <taxon>Pseudomonadota</taxon>
        <taxon>Alphaproteobacteria</taxon>
        <taxon>Hyphomicrobiales</taxon>
        <taxon>Phyllobacteriaceae</taxon>
        <taxon>Neoaquamicrobium</taxon>
    </lineage>
</organism>
<evidence type="ECO:0000313" key="7">
    <source>
        <dbReference type="Proteomes" id="UP001559025"/>
    </source>
</evidence>
<dbReference type="Gene3D" id="3.40.50.360">
    <property type="match status" value="1"/>
</dbReference>
<proteinExistence type="predicted"/>
<dbReference type="InterPro" id="IPR029039">
    <property type="entry name" value="Flavoprotein-like_sf"/>
</dbReference>
<name>A0ABV3WRH3_9HYPH</name>
<reference evidence="6 7" key="1">
    <citation type="submission" date="2024-01" db="EMBL/GenBank/DDBJ databases">
        <title>New evidence supports the origin of RcGTA from prophage.</title>
        <authorList>
            <person name="Xu Y."/>
            <person name="Liu B."/>
            <person name="Chen F."/>
        </authorList>
    </citation>
    <scope>NUCLEOTIDE SEQUENCE [LARGE SCALE GENOMIC DNA]</scope>
    <source>
        <strain evidence="6 7">CBW1107-2</strain>
    </source>
</reference>
<evidence type="ECO:0000313" key="6">
    <source>
        <dbReference type="EMBL" id="MEX4007263.1"/>
    </source>
</evidence>
<dbReference type="PROSITE" id="PS50902">
    <property type="entry name" value="FLAVODOXIN_LIKE"/>
    <property type="match status" value="1"/>
</dbReference>
<dbReference type="PANTHER" id="PTHR19384:SF128">
    <property type="entry name" value="NADPH OXIDOREDUCTASE A"/>
    <property type="match status" value="1"/>
</dbReference>
<protein>
    <submittedName>
        <fullName evidence="6">Flavodoxin domain-containing protein</fullName>
    </submittedName>
</protein>
<evidence type="ECO:0000256" key="2">
    <source>
        <dbReference type="ARBA" id="ARBA00022630"/>
    </source>
</evidence>
<dbReference type="SUPFAM" id="SSF52218">
    <property type="entry name" value="Flavoproteins"/>
    <property type="match status" value="1"/>
</dbReference>
<gene>
    <name evidence="6" type="ORF">V1479_08100</name>
</gene>
<evidence type="ECO:0000256" key="3">
    <source>
        <dbReference type="ARBA" id="ARBA00022643"/>
    </source>
</evidence>
<keyword evidence="4" id="KW-0813">Transport</keyword>
<evidence type="ECO:0000256" key="4">
    <source>
        <dbReference type="ARBA" id="ARBA00022982"/>
    </source>
</evidence>
<sequence length="155" mass="16469">MKIMLLYGTETGNAEMLAEDIMAELEGEHEVECRNLSNFEPAEFDAGRLHMIVCSTYGDGELPASAQPFAEALKAAAPSLSDIHFAIFGLGDSEYEETFNFGSKGMAELLASYGAVQIGERVTHDASGSDMAEDLAFPWAAGIVALAGEKIGEVA</sequence>
<comment type="caution">
    <text evidence="6">The sequence shown here is derived from an EMBL/GenBank/DDBJ whole genome shotgun (WGS) entry which is preliminary data.</text>
</comment>
<evidence type="ECO:0000259" key="5">
    <source>
        <dbReference type="PROSITE" id="PS50902"/>
    </source>
</evidence>
<dbReference type="PRINTS" id="PR00369">
    <property type="entry name" value="FLAVODOXIN"/>
</dbReference>
<keyword evidence="2" id="KW-0285">Flavoprotein</keyword>
<keyword evidence="7" id="KW-1185">Reference proteome</keyword>
<dbReference type="PANTHER" id="PTHR19384">
    <property type="entry name" value="NITRIC OXIDE SYNTHASE-RELATED"/>
    <property type="match status" value="1"/>
</dbReference>
<dbReference type="Proteomes" id="UP001559025">
    <property type="component" value="Unassembled WGS sequence"/>
</dbReference>
<comment type="cofactor">
    <cofactor evidence="1">
        <name>FMN</name>
        <dbReference type="ChEBI" id="CHEBI:58210"/>
    </cofactor>
</comment>
<accession>A0ABV3WRH3</accession>
<dbReference type="InterPro" id="IPR001094">
    <property type="entry name" value="Flavdoxin-like"/>
</dbReference>
<feature type="domain" description="Flavodoxin-like" evidence="5">
    <location>
        <begin position="3"/>
        <end position="144"/>
    </location>
</feature>
<dbReference type="EMBL" id="JAZHFV010000002">
    <property type="protein sequence ID" value="MEX4007263.1"/>
    <property type="molecule type" value="Genomic_DNA"/>
</dbReference>